<feature type="transmembrane region" description="Helical" evidence="2">
    <location>
        <begin position="12"/>
        <end position="31"/>
    </location>
</feature>
<dbReference type="RefSeq" id="WP_007191102.1">
    <property type="nucleotide sequence ID" value="NZ_AFWV01000001.1"/>
</dbReference>
<sequence length="521" mass="55870">MRNLGYRLGRSLAPIIVAVCVVVTVPFALGAESTAPPDETFPAEQIEQLVAPIALYPDALIAQILMASTYPLDVVQAKRWLDDQDDLENEALDQAVEDQPWDDSVKALVFFPSVLEFMSDNLDWTQDLGDAVLAQQGEVTDTIQRLRGEADEAGALEDNAQQRVEKAGDTIIIQPAEPEVVYVPTYDPVKVYGESSPPAQSYYPDAYADATASYESGFAAGQAAEASSSSTADTGTGSLVNFGLGAVAGGLLTAAIMWDDDDDWNDRLYYGGPGYYGAPSYWGRPAYWNNNGWREPANINIDRTRNIDIDRNVERGDINVNRGIVGNEVKKWEHNPERRGGVRYRDSSTEKRFAAKRTEGPVSRDQARGHVKGAERPLKAPGLDQVKRDAAASGKVAELKDKRPAASEARAKVQAKAPAVKAKAPAAKVKTKPKVQAAAAKKRPVNRDVKRPAVAQAKRPAQVASKPLAKRPATGGSKPKASAFKAGKPAAARAASNRGGASRAKAANRGGGARSGGIKRR</sequence>
<organism evidence="3 4">
    <name type="scientific">Thiocapsa marina 5811</name>
    <dbReference type="NCBI Taxonomy" id="768671"/>
    <lineage>
        <taxon>Bacteria</taxon>
        <taxon>Pseudomonadati</taxon>
        <taxon>Pseudomonadota</taxon>
        <taxon>Gammaproteobacteria</taxon>
        <taxon>Chromatiales</taxon>
        <taxon>Chromatiaceae</taxon>
        <taxon>Thiocapsa</taxon>
    </lineage>
</organism>
<keyword evidence="2" id="KW-1133">Transmembrane helix</keyword>
<dbReference type="Pfam" id="PF11737">
    <property type="entry name" value="DUF3300"/>
    <property type="match status" value="1"/>
</dbReference>
<evidence type="ECO:0000313" key="4">
    <source>
        <dbReference type="Proteomes" id="UP000005459"/>
    </source>
</evidence>
<reference evidence="3 4" key="1">
    <citation type="submission" date="2011-06" db="EMBL/GenBank/DDBJ databases">
        <title>The draft genome of Thiocapsa marina 5811.</title>
        <authorList>
            <consortium name="US DOE Joint Genome Institute (JGI-PGF)"/>
            <person name="Lucas S."/>
            <person name="Han J."/>
            <person name="Cheng J.-F."/>
            <person name="Goodwin L."/>
            <person name="Pitluck S."/>
            <person name="Peters L."/>
            <person name="Land M.L."/>
            <person name="Hauser L."/>
            <person name="Vogl K."/>
            <person name="Liu Z."/>
            <person name="Imhoff J."/>
            <person name="Thiel V."/>
            <person name="Frigaard N.-U."/>
            <person name="Bryant D."/>
            <person name="Woyke T.J."/>
        </authorList>
    </citation>
    <scope>NUCLEOTIDE SEQUENCE [LARGE SCALE GENOMIC DNA]</scope>
    <source>
        <strain evidence="3 4">5811</strain>
    </source>
</reference>
<name>F9U5M3_9GAMM</name>
<accession>F9U5M3</accession>
<evidence type="ECO:0000256" key="2">
    <source>
        <dbReference type="SAM" id="Phobius"/>
    </source>
</evidence>
<gene>
    <name evidence="3" type="ORF">ThimaDRAFT_0224</name>
</gene>
<dbReference type="PATRIC" id="fig|768671.3.peg.256"/>
<feature type="compositionally biased region" description="Basic and acidic residues" evidence="1">
    <location>
        <begin position="339"/>
        <end position="359"/>
    </location>
</feature>
<dbReference type="EMBL" id="AFWV01000001">
    <property type="protein sequence ID" value="EGV20446.1"/>
    <property type="molecule type" value="Genomic_DNA"/>
</dbReference>
<feature type="compositionally biased region" description="Low complexity" evidence="1">
    <location>
        <begin position="412"/>
        <end position="439"/>
    </location>
</feature>
<proteinExistence type="predicted"/>
<keyword evidence="2" id="KW-0812">Transmembrane</keyword>
<dbReference type="InterPro" id="IPR021728">
    <property type="entry name" value="DUF3300"/>
</dbReference>
<keyword evidence="4" id="KW-1185">Reference proteome</keyword>
<evidence type="ECO:0008006" key="5">
    <source>
        <dbReference type="Google" id="ProtNLM"/>
    </source>
</evidence>
<feature type="compositionally biased region" description="Basic and acidic residues" evidence="1">
    <location>
        <begin position="365"/>
        <end position="378"/>
    </location>
</feature>
<dbReference type="PANTHER" id="PTHR40269:SF1">
    <property type="entry name" value="OUTER MEMBRANE PROTEIN"/>
    <property type="match status" value="1"/>
</dbReference>
<dbReference type="STRING" id="768671.ThimaDRAFT_0224"/>
<keyword evidence="2" id="KW-0472">Membrane</keyword>
<evidence type="ECO:0000256" key="1">
    <source>
        <dbReference type="SAM" id="MobiDB-lite"/>
    </source>
</evidence>
<dbReference type="Proteomes" id="UP000005459">
    <property type="component" value="Unassembled WGS sequence"/>
</dbReference>
<feature type="compositionally biased region" description="Basic and acidic residues" evidence="1">
    <location>
        <begin position="397"/>
        <end position="411"/>
    </location>
</feature>
<dbReference type="OrthoDB" id="197257at2"/>
<protein>
    <recommendedName>
        <fullName evidence="5">DUF3300 domain-containing protein</fullName>
    </recommendedName>
</protein>
<evidence type="ECO:0000313" key="3">
    <source>
        <dbReference type="EMBL" id="EGV20446.1"/>
    </source>
</evidence>
<feature type="region of interest" description="Disordered" evidence="1">
    <location>
        <begin position="339"/>
        <end position="521"/>
    </location>
</feature>
<dbReference type="eggNOG" id="COG3064">
    <property type="taxonomic scope" value="Bacteria"/>
</dbReference>
<dbReference type="AlphaFoldDB" id="F9U5M3"/>
<feature type="compositionally biased region" description="Low complexity" evidence="1">
    <location>
        <begin position="475"/>
        <end position="508"/>
    </location>
</feature>
<dbReference type="PANTHER" id="PTHR40269">
    <property type="entry name" value="OUTER MEMBRANE PROTEIN-RELATED"/>
    <property type="match status" value="1"/>
</dbReference>